<dbReference type="HAMAP" id="MF_01027">
    <property type="entry name" value="LeuC_type2"/>
    <property type="match status" value="1"/>
</dbReference>
<protein>
    <recommendedName>
        <fullName evidence="6">3-isopropylmalate dehydratase large subunit</fullName>
        <ecNumber evidence="6">4.2.1.33</ecNumber>
    </recommendedName>
    <alternativeName>
        <fullName evidence="6">Alpha-IPM isomerase</fullName>
        <shortName evidence="6">IPMI</shortName>
    </alternativeName>
    <alternativeName>
        <fullName evidence="6">Isopropylmalate isomerase</fullName>
    </alternativeName>
</protein>
<name>A0A9Q7AFW8_9BACT</name>
<dbReference type="KEGG" id="aram:KAR29_05985"/>
<keyword evidence="6" id="KW-0028">Amino-acid biosynthesis</keyword>
<dbReference type="InterPro" id="IPR011826">
    <property type="entry name" value="HAcnase/IPMdehydase_lsu_prok"/>
</dbReference>
<dbReference type="PRINTS" id="PR00415">
    <property type="entry name" value="ACONITASE"/>
</dbReference>
<dbReference type="NCBIfam" id="TIGR02086">
    <property type="entry name" value="IPMI_arch"/>
    <property type="match status" value="1"/>
</dbReference>
<dbReference type="EMBL" id="CP072943">
    <property type="protein sequence ID" value="QTX33419.1"/>
    <property type="molecule type" value="Genomic_DNA"/>
</dbReference>
<dbReference type="InterPro" id="IPR006251">
    <property type="entry name" value="Homoacnase/IPMdehydase_lsu"/>
</dbReference>
<dbReference type="Proteomes" id="UP000671879">
    <property type="component" value="Chromosome"/>
</dbReference>
<proteinExistence type="inferred from homology"/>
<dbReference type="PANTHER" id="PTHR43822:SF2">
    <property type="entry name" value="HOMOACONITASE, MITOCHONDRIAL"/>
    <property type="match status" value="1"/>
</dbReference>
<dbReference type="EC" id="4.2.1.33" evidence="6"/>
<evidence type="ECO:0000313" key="8">
    <source>
        <dbReference type="EMBL" id="QTX33419.1"/>
    </source>
</evidence>
<sequence length="418" mass="44823">MGKTFAEKALGRAAGYDVTAGEIVTVEPDFCMSHDNAAPIARTFKKIGVKNVWKPERIVFILDHAVPAPSDDHAINHKEIREFSAEQGIPNFFDVTSRGGVCHQVMCEEGFALPGLIMIGSDSHTCTYGAYGAFSTGIGRSEMAAAWATGKIWFKVPESLKVTVKGSFRPGVAAKDLILTLIGDIKADGADYMSVEFHGPAIEAMSIAERMTLCNMGIEMGAKNAVCPPDAKVLEAIRGKARTDRWEALWADDDAVYAKELVYDLGDLVPCVAKPHTVDNYGAIDDVKGTPIHQAFLGSCTNARIEDLRAAAAILRGKQVAVRTIVIPASWKVYRQCLAEGLIETFLDAGCVITNPGCGPCMGNHEGILAPGEACISTANRNFKGRMGNKESFIYLASPLTVAASALKGEIADPREVL</sequence>
<dbReference type="InterPro" id="IPR001030">
    <property type="entry name" value="Acoase/IPM_deHydtase_lsu_aba"/>
</dbReference>
<organism evidence="8 9">
    <name type="scientific">Aminithiophilus ramosus</name>
    <dbReference type="NCBI Taxonomy" id="3029084"/>
    <lineage>
        <taxon>Bacteria</taxon>
        <taxon>Thermotogati</taxon>
        <taxon>Synergistota</taxon>
        <taxon>Synergistia</taxon>
        <taxon>Synergistales</taxon>
        <taxon>Aminithiophilaceae</taxon>
        <taxon>Aminithiophilus</taxon>
    </lineage>
</organism>
<dbReference type="InterPro" id="IPR050067">
    <property type="entry name" value="IPM_dehydratase_rel_enz"/>
</dbReference>
<dbReference type="CDD" id="cd01583">
    <property type="entry name" value="IPMI"/>
    <property type="match status" value="1"/>
</dbReference>
<evidence type="ECO:0000259" key="7">
    <source>
        <dbReference type="Pfam" id="PF00330"/>
    </source>
</evidence>
<accession>A0A9Q7AFW8</accession>
<evidence type="ECO:0000256" key="1">
    <source>
        <dbReference type="ARBA" id="ARBA00022485"/>
    </source>
</evidence>
<dbReference type="GO" id="GO:0051539">
    <property type="term" value="F:4 iron, 4 sulfur cluster binding"/>
    <property type="evidence" value="ECO:0007669"/>
    <property type="project" value="UniProtKB-KW"/>
</dbReference>
<dbReference type="PROSITE" id="PS01244">
    <property type="entry name" value="ACONITASE_2"/>
    <property type="match status" value="1"/>
</dbReference>
<comment type="cofactor">
    <cofactor evidence="6">
        <name>[4Fe-4S] cluster</name>
        <dbReference type="ChEBI" id="CHEBI:49883"/>
    </cofactor>
    <text evidence="6">Binds 1 [4Fe-4S] cluster per subunit.</text>
</comment>
<keyword evidence="1 6" id="KW-0004">4Fe-4S</keyword>
<dbReference type="NCBIfam" id="NF001614">
    <property type="entry name" value="PRK00402.1"/>
    <property type="match status" value="1"/>
</dbReference>
<feature type="binding site" evidence="6">
    <location>
        <position position="358"/>
    </location>
    <ligand>
        <name>[4Fe-4S] cluster</name>
        <dbReference type="ChEBI" id="CHEBI:49883"/>
    </ligand>
</feature>
<dbReference type="PANTHER" id="PTHR43822">
    <property type="entry name" value="HOMOACONITASE, MITOCHONDRIAL-RELATED"/>
    <property type="match status" value="1"/>
</dbReference>
<dbReference type="RefSeq" id="WP_274374704.1">
    <property type="nucleotide sequence ID" value="NZ_CP072943.1"/>
</dbReference>
<keyword evidence="9" id="KW-1185">Reference proteome</keyword>
<feature type="binding site" evidence="6">
    <location>
        <position position="361"/>
    </location>
    <ligand>
        <name>[4Fe-4S] cluster</name>
        <dbReference type="ChEBI" id="CHEBI:49883"/>
    </ligand>
</feature>
<dbReference type="NCBIfam" id="TIGR01343">
    <property type="entry name" value="hacA_fam"/>
    <property type="match status" value="1"/>
</dbReference>
<evidence type="ECO:0000256" key="5">
    <source>
        <dbReference type="ARBA" id="ARBA00023239"/>
    </source>
</evidence>
<keyword evidence="3 6" id="KW-0408">Iron</keyword>
<dbReference type="Pfam" id="PF00330">
    <property type="entry name" value="Aconitase"/>
    <property type="match status" value="1"/>
</dbReference>
<comment type="similarity">
    <text evidence="6">Belongs to the aconitase/IPM isomerase family. LeuC type 2 subfamily.</text>
</comment>
<dbReference type="SUPFAM" id="SSF53732">
    <property type="entry name" value="Aconitase iron-sulfur domain"/>
    <property type="match status" value="1"/>
</dbReference>
<comment type="catalytic activity">
    <reaction evidence="6">
        <text>(2R,3S)-3-isopropylmalate = (2S)-2-isopropylmalate</text>
        <dbReference type="Rhea" id="RHEA:32287"/>
        <dbReference type="ChEBI" id="CHEBI:1178"/>
        <dbReference type="ChEBI" id="CHEBI:35121"/>
        <dbReference type="EC" id="4.2.1.33"/>
    </reaction>
</comment>
<comment type="function">
    <text evidence="6">Catalyzes the isomerization between 2-isopropylmalate and 3-isopropylmalate, via the formation of 2-isopropylmaleate.</text>
</comment>
<keyword evidence="5 6" id="KW-0456">Lyase</keyword>
<evidence type="ECO:0000256" key="4">
    <source>
        <dbReference type="ARBA" id="ARBA00023014"/>
    </source>
</evidence>
<keyword evidence="6" id="KW-0100">Branched-chain amino acid biosynthesis</keyword>
<reference evidence="9" key="1">
    <citation type="submission" date="2021-04" db="EMBL/GenBank/DDBJ databases">
        <title>A novel Synergistetes isolate from a pyrite-forming mixed culture.</title>
        <authorList>
            <person name="Bunk B."/>
            <person name="Sproer C."/>
            <person name="Spring S."/>
            <person name="Pester M."/>
        </authorList>
    </citation>
    <scope>NUCLEOTIDE SEQUENCE [LARGE SCALE GENOMIC DNA]</scope>
    <source>
        <strain evidence="9">J.5.4.2-T.3.5.2</strain>
    </source>
</reference>
<dbReference type="GO" id="GO:0009098">
    <property type="term" value="P:L-leucine biosynthetic process"/>
    <property type="evidence" value="ECO:0007669"/>
    <property type="project" value="UniProtKB-UniRule"/>
</dbReference>
<comment type="pathway">
    <text evidence="6">Amino-acid biosynthesis; L-leucine biosynthesis; L-leucine from 3-methyl-2-oxobutanoate: step 2/4.</text>
</comment>
<dbReference type="InterPro" id="IPR033941">
    <property type="entry name" value="IPMI_cat"/>
</dbReference>
<dbReference type="AlphaFoldDB" id="A0A9Q7AFW8"/>
<dbReference type="PROSITE" id="PS00450">
    <property type="entry name" value="ACONITASE_1"/>
    <property type="match status" value="1"/>
</dbReference>
<comment type="subunit">
    <text evidence="6">Heterodimer of LeuC and LeuD.</text>
</comment>
<dbReference type="InterPro" id="IPR015931">
    <property type="entry name" value="Acnase/IPM_dHydase_lsu_aba_1/3"/>
</dbReference>
<dbReference type="InterPro" id="IPR018136">
    <property type="entry name" value="Aconitase_4Fe-4S_BS"/>
</dbReference>
<feature type="domain" description="Aconitase/3-isopropylmalate dehydratase large subunit alpha/beta/alpha" evidence="7">
    <location>
        <begin position="21"/>
        <end position="286"/>
    </location>
</feature>
<feature type="binding site" evidence="6">
    <location>
        <position position="300"/>
    </location>
    <ligand>
        <name>[4Fe-4S] cluster</name>
        <dbReference type="ChEBI" id="CHEBI:49883"/>
    </ligand>
</feature>
<gene>
    <name evidence="6" type="primary">leuC</name>
    <name evidence="8" type="ORF">KAR29_05985</name>
</gene>
<dbReference type="GO" id="GO:0003861">
    <property type="term" value="F:3-isopropylmalate dehydratase activity"/>
    <property type="evidence" value="ECO:0007669"/>
    <property type="project" value="UniProtKB-UniRule"/>
</dbReference>
<keyword evidence="6" id="KW-0432">Leucine biosynthesis</keyword>
<evidence type="ECO:0000313" key="9">
    <source>
        <dbReference type="Proteomes" id="UP000671879"/>
    </source>
</evidence>
<dbReference type="Gene3D" id="3.30.499.10">
    <property type="entry name" value="Aconitase, domain 3"/>
    <property type="match status" value="2"/>
</dbReference>
<evidence type="ECO:0000256" key="3">
    <source>
        <dbReference type="ARBA" id="ARBA00023004"/>
    </source>
</evidence>
<keyword evidence="4 6" id="KW-0411">Iron-sulfur</keyword>
<evidence type="ECO:0000256" key="2">
    <source>
        <dbReference type="ARBA" id="ARBA00022723"/>
    </source>
</evidence>
<keyword evidence="2 6" id="KW-0479">Metal-binding</keyword>
<evidence type="ECO:0000256" key="6">
    <source>
        <dbReference type="HAMAP-Rule" id="MF_01027"/>
    </source>
</evidence>
<dbReference type="GO" id="GO:0046872">
    <property type="term" value="F:metal ion binding"/>
    <property type="evidence" value="ECO:0007669"/>
    <property type="project" value="UniProtKB-KW"/>
</dbReference>
<dbReference type="InterPro" id="IPR036008">
    <property type="entry name" value="Aconitase_4Fe-4S_dom"/>
</dbReference>